<keyword evidence="2" id="KW-1185">Reference proteome</keyword>
<evidence type="ECO:0000313" key="2">
    <source>
        <dbReference type="Proteomes" id="UP000011566"/>
    </source>
</evidence>
<accession>M0LVX9</accession>
<gene>
    <name evidence="1" type="ORF">C447_15846</name>
</gene>
<sequence>MGTTSGVGDAGTTCRTAVTEVWPGEFELRIETGRGDTPTTTVHTLDAAQLDALSDHIGDALRDADG</sequence>
<dbReference type="RefSeq" id="WP_007695638.1">
    <property type="nucleotide sequence ID" value="NZ_AJRK01000418.1"/>
</dbReference>
<dbReference type="OrthoDB" id="210296at2157"/>
<name>M0LVX9_9EURY</name>
<dbReference type="EMBL" id="AOMB01000042">
    <property type="protein sequence ID" value="EMA36260.1"/>
    <property type="molecule type" value="Genomic_DNA"/>
</dbReference>
<comment type="caution">
    <text evidence="1">The sequence shown here is derived from an EMBL/GenBank/DDBJ whole genome shotgun (WGS) entry which is preliminary data.</text>
</comment>
<evidence type="ECO:0000313" key="1">
    <source>
        <dbReference type="EMBL" id="EMA36260.1"/>
    </source>
</evidence>
<proteinExistence type="predicted"/>
<organism evidence="1 2">
    <name type="scientific">Halococcus hamelinensis 100A6</name>
    <dbReference type="NCBI Taxonomy" id="1132509"/>
    <lineage>
        <taxon>Archaea</taxon>
        <taxon>Methanobacteriati</taxon>
        <taxon>Methanobacteriota</taxon>
        <taxon>Stenosarchaea group</taxon>
        <taxon>Halobacteria</taxon>
        <taxon>Halobacteriales</taxon>
        <taxon>Halococcaceae</taxon>
        <taxon>Halococcus</taxon>
    </lineage>
</organism>
<dbReference type="PATRIC" id="fig|1132509.6.peg.3678"/>
<reference evidence="1 2" key="1">
    <citation type="journal article" date="2014" name="PLoS Genet.">
        <title>Phylogenetically driven sequencing of extremely halophilic archaea reveals strategies for static and dynamic osmo-response.</title>
        <authorList>
            <person name="Becker E.A."/>
            <person name="Seitzer P.M."/>
            <person name="Tritt A."/>
            <person name="Larsen D."/>
            <person name="Krusor M."/>
            <person name="Yao A.I."/>
            <person name="Wu D."/>
            <person name="Madern D."/>
            <person name="Eisen J.A."/>
            <person name="Darling A.E."/>
            <person name="Facciotti M.T."/>
        </authorList>
    </citation>
    <scope>NUCLEOTIDE SEQUENCE [LARGE SCALE GENOMIC DNA]</scope>
    <source>
        <strain evidence="1 2">100A6</strain>
    </source>
</reference>
<protein>
    <submittedName>
        <fullName evidence="1">Uncharacterized protein</fullName>
    </submittedName>
</protein>
<dbReference type="AlphaFoldDB" id="M0LVX9"/>
<dbReference type="Proteomes" id="UP000011566">
    <property type="component" value="Unassembled WGS sequence"/>
</dbReference>